<reference evidence="2 3" key="1">
    <citation type="submission" date="2020-04" db="EMBL/GenBank/DDBJ databases">
        <title>Genome analysis and antimicrobial resistance characteristics of Chryseobacterium aquaticum isolated from farmed salmonids.</title>
        <authorList>
            <person name="Saticioglu I.B."/>
            <person name="Duman M."/>
            <person name="Altun S."/>
        </authorList>
    </citation>
    <scope>NUCLEOTIDE SEQUENCE [LARGE SCALE GENOMIC DNA]</scope>
    <source>
        <strain evidence="2 3">C-174</strain>
    </source>
</reference>
<dbReference type="RefSeq" id="WP_169320426.1">
    <property type="nucleotide sequence ID" value="NZ_JABCJF010000001.1"/>
</dbReference>
<evidence type="ECO:0000313" key="3">
    <source>
        <dbReference type="Proteomes" id="UP000548067"/>
    </source>
</evidence>
<protein>
    <submittedName>
        <fullName evidence="2">Uncharacterized protein</fullName>
    </submittedName>
</protein>
<accession>A0A848N3D3</accession>
<dbReference type="AlphaFoldDB" id="A0A848N3D3"/>
<dbReference type="Proteomes" id="UP000548067">
    <property type="component" value="Unassembled WGS sequence"/>
</dbReference>
<comment type="caution">
    <text evidence="2">The sequence shown here is derived from an EMBL/GenBank/DDBJ whole genome shotgun (WGS) entry which is preliminary data.</text>
</comment>
<keyword evidence="1" id="KW-1133">Transmembrane helix</keyword>
<keyword evidence="1" id="KW-0812">Transmembrane</keyword>
<evidence type="ECO:0000313" key="2">
    <source>
        <dbReference type="EMBL" id="NMR33385.1"/>
    </source>
</evidence>
<dbReference type="EMBL" id="JABCJF010000001">
    <property type="protein sequence ID" value="NMR33385.1"/>
    <property type="molecule type" value="Genomic_DNA"/>
</dbReference>
<proteinExistence type="predicted"/>
<feature type="transmembrane region" description="Helical" evidence="1">
    <location>
        <begin position="36"/>
        <end position="55"/>
    </location>
</feature>
<feature type="transmembrane region" description="Helical" evidence="1">
    <location>
        <begin position="98"/>
        <end position="120"/>
    </location>
</feature>
<organism evidence="2 3">
    <name type="scientific">Chryseobacterium aquaticum</name>
    <dbReference type="NCBI Taxonomy" id="452084"/>
    <lineage>
        <taxon>Bacteria</taxon>
        <taxon>Pseudomonadati</taxon>
        <taxon>Bacteroidota</taxon>
        <taxon>Flavobacteriia</taxon>
        <taxon>Flavobacteriales</taxon>
        <taxon>Weeksellaceae</taxon>
        <taxon>Chryseobacterium group</taxon>
        <taxon>Chryseobacterium</taxon>
    </lineage>
</organism>
<keyword evidence="1" id="KW-0472">Membrane</keyword>
<name>A0A848N3D3_9FLAO</name>
<evidence type="ECO:0000256" key="1">
    <source>
        <dbReference type="SAM" id="Phobius"/>
    </source>
</evidence>
<feature type="transmembrane region" description="Helical" evidence="1">
    <location>
        <begin position="67"/>
        <end position="86"/>
    </location>
</feature>
<feature type="transmembrane region" description="Helical" evidence="1">
    <location>
        <begin position="12"/>
        <end position="30"/>
    </location>
</feature>
<sequence>MKTFIIWDYKIQSWLVSLFFIALLLDLLLFQKGICVVFYFLLALNHLISSNIKFFSKSYSKSVLFKVYYFTSMTFILSFASLLLIKNSKFSNEFLSEFWSIILSFGLLGTPFLAIIYYLICDKDYMKLKHN</sequence>
<gene>
    <name evidence="2" type="ORF">HIO71_04090</name>
</gene>